<organism evidence="2 3">
    <name type="scientific">Brassica cretica</name>
    <name type="common">Mustard</name>
    <dbReference type="NCBI Taxonomy" id="69181"/>
    <lineage>
        <taxon>Eukaryota</taxon>
        <taxon>Viridiplantae</taxon>
        <taxon>Streptophyta</taxon>
        <taxon>Embryophyta</taxon>
        <taxon>Tracheophyta</taxon>
        <taxon>Spermatophyta</taxon>
        <taxon>Magnoliopsida</taxon>
        <taxon>eudicotyledons</taxon>
        <taxon>Gunneridae</taxon>
        <taxon>Pentapetalae</taxon>
        <taxon>rosids</taxon>
        <taxon>malvids</taxon>
        <taxon>Brassicales</taxon>
        <taxon>Brassicaceae</taxon>
        <taxon>Brassiceae</taxon>
        <taxon>Brassica</taxon>
    </lineage>
</organism>
<accession>A0A8S9MWU7</accession>
<name>A0A8S9MWU7_BRACR</name>
<reference evidence="2" key="1">
    <citation type="submission" date="2019-12" db="EMBL/GenBank/DDBJ databases">
        <title>Genome sequencing and annotation of Brassica cretica.</title>
        <authorList>
            <person name="Studholme D.J."/>
            <person name="Sarris P."/>
        </authorList>
    </citation>
    <scope>NUCLEOTIDE SEQUENCE</scope>
    <source>
        <strain evidence="2">PFS-109/04</strain>
        <tissue evidence="2">Leaf</tissue>
    </source>
</reference>
<dbReference type="Proteomes" id="UP000712600">
    <property type="component" value="Unassembled WGS sequence"/>
</dbReference>
<protein>
    <submittedName>
        <fullName evidence="2">Uncharacterized protein</fullName>
    </submittedName>
</protein>
<dbReference type="EMBL" id="QGKX02002183">
    <property type="protein sequence ID" value="KAF3485882.1"/>
    <property type="molecule type" value="Genomic_DNA"/>
</dbReference>
<evidence type="ECO:0000313" key="2">
    <source>
        <dbReference type="EMBL" id="KAF3485882.1"/>
    </source>
</evidence>
<feature type="region of interest" description="Disordered" evidence="1">
    <location>
        <begin position="197"/>
        <end position="224"/>
    </location>
</feature>
<gene>
    <name evidence="2" type="ORF">F2Q69_00053791</name>
</gene>
<dbReference type="AlphaFoldDB" id="A0A8S9MWU7"/>
<evidence type="ECO:0000256" key="1">
    <source>
        <dbReference type="SAM" id="MobiDB-lite"/>
    </source>
</evidence>
<proteinExistence type="predicted"/>
<feature type="compositionally biased region" description="Polar residues" evidence="1">
    <location>
        <begin position="209"/>
        <end position="224"/>
    </location>
</feature>
<sequence length="224" mass="24910">MSLLLVASRRGYETDFVADGRLLSWERIDFQISDSLWSFLLEGFGSSVHVGVDVDLFFYSRNHVGAAWGYTCYLSGFRWSSMAIGGFSPYYFISTLPNSASYQFNQAKGGGFYLGFESPGHFIVYSPLRLTRVWRSNMLSHRRPVLGGLKCGGGSRGFWRQPDMVVAVKATRLLHGSRRDSGVYSLVSWSSSRYVKGDSGNPGIRGNEENLTFSGSSPMVENSN</sequence>
<evidence type="ECO:0000313" key="3">
    <source>
        <dbReference type="Proteomes" id="UP000712600"/>
    </source>
</evidence>
<comment type="caution">
    <text evidence="2">The sequence shown here is derived from an EMBL/GenBank/DDBJ whole genome shotgun (WGS) entry which is preliminary data.</text>
</comment>